<feature type="region of interest" description="Disordered" evidence="1">
    <location>
        <begin position="1"/>
        <end position="28"/>
    </location>
</feature>
<protein>
    <submittedName>
        <fullName evidence="2">Uncharacterized protein</fullName>
    </submittedName>
</protein>
<accession>A0A9P6T598</accession>
<sequence>MTSSVICTPSPRVLQDHSPRKGSRDGIDSTSSLLESIRLGSAHTKSSLVFVRGHVALGKTSSLLESIRLGSAHTKSSLVFVRGHVALMMI</sequence>
<gene>
    <name evidence="2" type="ORF">CROQUDRAFT_101802</name>
</gene>
<comment type="caution">
    <text evidence="2">The sequence shown here is derived from an EMBL/GenBank/DDBJ whole genome shotgun (WGS) entry which is preliminary data.</text>
</comment>
<keyword evidence="3" id="KW-1185">Reference proteome</keyword>
<organism evidence="2 3">
    <name type="scientific">Cronartium quercuum f. sp. fusiforme G11</name>
    <dbReference type="NCBI Taxonomy" id="708437"/>
    <lineage>
        <taxon>Eukaryota</taxon>
        <taxon>Fungi</taxon>
        <taxon>Dikarya</taxon>
        <taxon>Basidiomycota</taxon>
        <taxon>Pucciniomycotina</taxon>
        <taxon>Pucciniomycetes</taxon>
        <taxon>Pucciniales</taxon>
        <taxon>Coleosporiaceae</taxon>
        <taxon>Cronartium</taxon>
    </lineage>
</organism>
<evidence type="ECO:0000256" key="1">
    <source>
        <dbReference type="SAM" id="MobiDB-lite"/>
    </source>
</evidence>
<name>A0A9P6T598_9BASI</name>
<evidence type="ECO:0000313" key="3">
    <source>
        <dbReference type="Proteomes" id="UP000886653"/>
    </source>
</evidence>
<dbReference type="Proteomes" id="UP000886653">
    <property type="component" value="Unassembled WGS sequence"/>
</dbReference>
<feature type="compositionally biased region" description="Basic and acidic residues" evidence="1">
    <location>
        <begin position="14"/>
        <end position="27"/>
    </location>
</feature>
<dbReference type="AlphaFoldDB" id="A0A9P6T598"/>
<evidence type="ECO:0000313" key="2">
    <source>
        <dbReference type="EMBL" id="KAG0139285.1"/>
    </source>
</evidence>
<dbReference type="EMBL" id="MU167649">
    <property type="protein sequence ID" value="KAG0139285.1"/>
    <property type="molecule type" value="Genomic_DNA"/>
</dbReference>
<reference evidence="2" key="1">
    <citation type="submission" date="2013-11" db="EMBL/GenBank/DDBJ databases">
        <title>Genome sequence of the fusiform rust pathogen reveals effectors for host alternation and coevolution with pine.</title>
        <authorList>
            <consortium name="DOE Joint Genome Institute"/>
            <person name="Smith K."/>
            <person name="Pendleton A."/>
            <person name="Kubisiak T."/>
            <person name="Anderson C."/>
            <person name="Salamov A."/>
            <person name="Aerts A."/>
            <person name="Riley R."/>
            <person name="Clum A."/>
            <person name="Lindquist E."/>
            <person name="Ence D."/>
            <person name="Campbell M."/>
            <person name="Kronenberg Z."/>
            <person name="Feau N."/>
            <person name="Dhillon B."/>
            <person name="Hamelin R."/>
            <person name="Burleigh J."/>
            <person name="Smith J."/>
            <person name="Yandell M."/>
            <person name="Nelson C."/>
            <person name="Grigoriev I."/>
            <person name="Davis J."/>
        </authorList>
    </citation>
    <scope>NUCLEOTIDE SEQUENCE</scope>
    <source>
        <strain evidence="2">G11</strain>
    </source>
</reference>
<proteinExistence type="predicted"/>